<dbReference type="AlphaFoldDB" id="A0A3M2MCV1"/>
<gene>
    <name evidence="1" type="ORF">EBO15_02250</name>
</gene>
<dbReference type="Proteomes" id="UP000282674">
    <property type="component" value="Unassembled WGS sequence"/>
</dbReference>
<protein>
    <submittedName>
        <fullName evidence="1">Uncharacterized protein</fullName>
    </submittedName>
</protein>
<proteinExistence type="predicted"/>
<keyword evidence="2" id="KW-1185">Reference proteome</keyword>
<comment type="caution">
    <text evidence="1">The sequence shown here is derived from an EMBL/GenBank/DDBJ whole genome shotgun (WGS) entry which is preliminary data.</text>
</comment>
<dbReference type="RefSeq" id="WP_122192596.1">
    <property type="nucleotide sequence ID" value="NZ_JBHSKC010000002.1"/>
</dbReference>
<sequence>MAKVTSRIIADRLVELGMVTRARADEALAKIATYSPDHDAEIAPEDVVDFLYEFGVTVVVHGDDVTNLEDSYRGILESAAACSGEVTVTNVQLVEEDDEEILKFRLNGEPTSWIVDHLMDHYLDRLTVWESIDVLGPGGDDPRVFHTIIDDGHTADIYVLATPAQAAALRADFGLALEP</sequence>
<organism evidence="1 2">
    <name type="scientific">Actinomadura harenae</name>
    <dbReference type="NCBI Taxonomy" id="2483351"/>
    <lineage>
        <taxon>Bacteria</taxon>
        <taxon>Bacillati</taxon>
        <taxon>Actinomycetota</taxon>
        <taxon>Actinomycetes</taxon>
        <taxon>Streptosporangiales</taxon>
        <taxon>Thermomonosporaceae</taxon>
        <taxon>Actinomadura</taxon>
    </lineage>
</organism>
<name>A0A3M2MCV1_9ACTN</name>
<evidence type="ECO:0000313" key="2">
    <source>
        <dbReference type="Proteomes" id="UP000282674"/>
    </source>
</evidence>
<accession>A0A3M2MCV1</accession>
<dbReference type="EMBL" id="RFFG01000003">
    <property type="protein sequence ID" value="RMI47362.1"/>
    <property type="molecule type" value="Genomic_DNA"/>
</dbReference>
<evidence type="ECO:0000313" key="1">
    <source>
        <dbReference type="EMBL" id="RMI47362.1"/>
    </source>
</evidence>
<dbReference type="OrthoDB" id="4799037at2"/>
<reference evidence="1 2" key="1">
    <citation type="submission" date="2018-10" db="EMBL/GenBank/DDBJ databases">
        <title>Isolation from soil.</title>
        <authorList>
            <person name="Hu J."/>
        </authorList>
    </citation>
    <scope>NUCLEOTIDE SEQUENCE [LARGE SCALE GENOMIC DNA]</scope>
    <source>
        <strain evidence="1 2">NEAU-Ht49</strain>
    </source>
</reference>